<keyword evidence="2" id="KW-0732">Signal</keyword>
<dbReference type="RefSeq" id="WP_233727958.1">
    <property type="nucleotide sequence ID" value="NZ_JAJVCN010000002.1"/>
</dbReference>
<dbReference type="Proteomes" id="UP001521150">
    <property type="component" value="Unassembled WGS sequence"/>
</dbReference>
<protein>
    <recommendedName>
        <fullName evidence="5">Lipoprotein</fullName>
    </recommendedName>
</protein>
<evidence type="ECO:0000256" key="1">
    <source>
        <dbReference type="SAM" id="MobiDB-lite"/>
    </source>
</evidence>
<evidence type="ECO:0000313" key="4">
    <source>
        <dbReference type="Proteomes" id="UP001521150"/>
    </source>
</evidence>
<reference evidence="3 4" key="1">
    <citation type="submission" date="2021-12" db="EMBL/GenBank/DDBJ databases">
        <title>Genome sequence of Kibdelosporangium philippinense ATCC 49844.</title>
        <authorList>
            <person name="Fedorov E.A."/>
            <person name="Omeragic M."/>
            <person name="Shalygina K.F."/>
            <person name="Maclea K.S."/>
        </authorList>
    </citation>
    <scope>NUCLEOTIDE SEQUENCE [LARGE SCALE GENOMIC DNA]</scope>
    <source>
        <strain evidence="3 4">ATCC 49844</strain>
    </source>
</reference>
<feature type="compositionally biased region" description="Low complexity" evidence="1">
    <location>
        <begin position="33"/>
        <end position="63"/>
    </location>
</feature>
<sequence length="165" mass="16574">MRHHAAVLTALVLVLSGCGSEAPVAQQTPSPTPTTATTTSTTSSAPPTTSSSPVPTRTTNPNPLAAPSTRVKDCYDGDCVLVLTKPTTVPLDGKKLGYPSIRVTAISTEKLTFTVRGSEGGSTTMSFGPGIGNGKLGISATSALEVGLTTVDGKPALVLQLGPAA</sequence>
<keyword evidence="4" id="KW-1185">Reference proteome</keyword>
<evidence type="ECO:0008006" key="5">
    <source>
        <dbReference type="Google" id="ProtNLM"/>
    </source>
</evidence>
<dbReference type="EMBL" id="JAJVCN010000002">
    <property type="protein sequence ID" value="MCE7006494.1"/>
    <property type="molecule type" value="Genomic_DNA"/>
</dbReference>
<proteinExistence type="predicted"/>
<feature type="chain" id="PRO_5045915444" description="Lipoprotein" evidence="2">
    <location>
        <begin position="22"/>
        <end position="165"/>
    </location>
</feature>
<dbReference type="PROSITE" id="PS51257">
    <property type="entry name" value="PROKAR_LIPOPROTEIN"/>
    <property type="match status" value="1"/>
</dbReference>
<evidence type="ECO:0000256" key="2">
    <source>
        <dbReference type="SAM" id="SignalP"/>
    </source>
</evidence>
<accession>A0ABS8ZF95</accession>
<evidence type="ECO:0000313" key="3">
    <source>
        <dbReference type="EMBL" id="MCE7006494.1"/>
    </source>
</evidence>
<gene>
    <name evidence="3" type="ORF">LWC34_27230</name>
</gene>
<feature type="region of interest" description="Disordered" evidence="1">
    <location>
        <begin position="22"/>
        <end position="69"/>
    </location>
</feature>
<organism evidence="3 4">
    <name type="scientific">Kibdelosporangium philippinense</name>
    <dbReference type="NCBI Taxonomy" id="211113"/>
    <lineage>
        <taxon>Bacteria</taxon>
        <taxon>Bacillati</taxon>
        <taxon>Actinomycetota</taxon>
        <taxon>Actinomycetes</taxon>
        <taxon>Pseudonocardiales</taxon>
        <taxon>Pseudonocardiaceae</taxon>
        <taxon>Kibdelosporangium</taxon>
    </lineage>
</organism>
<name>A0ABS8ZF95_9PSEU</name>
<feature type="signal peptide" evidence="2">
    <location>
        <begin position="1"/>
        <end position="21"/>
    </location>
</feature>
<comment type="caution">
    <text evidence="3">The sequence shown here is derived from an EMBL/GenBank/DDBJ whole genome shotgun (WGS) entry which is preliminary data.</text>
</comment>